<evidence type="ECO:0000313" key="2">
    <source>
        <dbReference type="Proteomes" id="UP000006002"/>
    </source>
</evidence>
<organism evidence="1 2">
    <name type="scientific">Blautia obeum ATCC 29174</name>
    <dbReference type="NCBI Taxonomy" id="411459"/>
    <lineage>
        <taxon>Bacteria</taxon>
        <taxon>Bacillati</taxon>
        <taxon>Bacillota</taxon>
        <taxon>Clostridia</taxon>
        <taxon>Lachnospirales</taxon>
        <taxon>Lachnospiraceae</taxon>
        <taxon>Blautia</taxon>
    </lineage>
</organism>
<gene>
    <name evidence="1" type="ORF">RUMOBE_01356</name>
</gene>
<dbReference type="Proteomes" id="UP000006002">
    <property type="component" value="Unassembled WGS sequence"/>
</dbReference>
<accession>A5ZQS9</accession>
<reference evidence="1 2" key="1">
    <citation type="submission" date="2007-03" db="EMBL/GenBank/DDBJ databases">
        <authorList>
            <person name="Fulton L."/>
            <person name="Clifton S."/>
            <person name="Fulton B."/>
            <person name="Xu J."/>
            <person name="Minx P."/>
            <person name="Pepin K.H."/>
            <person name="Johnson M."/>
            <person name="Thiruvilangam P."/>
            <person name="Bhonagiri V."/>
            <person name="Nash W.E."/>
            <person name="Mardis E.R."/>
            <person name="Wilson R.K."/>
        </authorList>
    </citation>
    <scope>NUCLEOTIDE SEQUENCE [LARGE SCALE GENOMIC DNA]</scope>
    <source>
        <strain evidence="1 2">ATCC 29174</strain>
    </source>
</reference>
<sequence>MASNKNAEAFLKIGEVRTKMGMFDPKKEKLLQR</sequence>
<evidence type="ECO:0000313" key="1">
    <source>
        <dbReference type="EMBL" id="EDM87936.1"/>
    </source>
</evidence>
<comment type="caution">
    <text evidence="1">The sequence shown here is derived from an EMBL/GenBank/DDBJ whole genome shotgun (WGS) entry which is preliminary data.</text>
</comment>
<dbReference type="AlphaFoldDB" id="A5ZQS9"/>
<name>A5ZQS9_9FIRM</name>
<dbReference type="HOGENOM" id="CLU_3380796_0_0_9"/>
<dbReference type="EMBL" id="AAVO02000004">
    <property type="protein sequence ID" value="EDM87936.1"/>
    <property type="molecule type" value="Genomic_DNA"/>
</dbReference>
<protein>
    <submittedName>
        <fullName evidence="1">Uncharacterized protein</fullName>
    </submittedName>
</protein>
<reference evidence="1 2" key="2">
    <citation type="submission" date="2007-04" db="EMBL/GenBank/DDBJ databases">
        <title>Draft genome sequence of Ruminococcus obeum (ATCC 29174).</title>
        <authorList>
            <person name="Sudarsanam P."/>
            <person name="Ley R."/>
            <person name="Guruge J."/>
            <person name="Turnbaugh P.J."/>
            <person name="Mahowald M."/>
            <person name="Liep D."/>
            <person name="Gordon J."/>
        </authorList>
    </citation>
    <scope>NUCLEOTIDE SEQUENCE [LARGE SCALE GENOMIC DNA]</scope>
    <source>
        <strain evidence="1 2">ATCC 29174</strain>
    </source>
</reference>
<proteinExistence type="predicted"/>